<evidence type="ECO:0000256" key="7">
    <source>
        <dbReference type="ARBA" id="ARBA00045869"/>
    </source>
</evidence>
<dbReference type="SUPFAM" id="SSF56281">
    <property type="entry name" value="Metallo-hydrolase/oxidoreductase"/>
    <property type="match status" value="1"/>
</dbReference>
<dbReference type="Gene3D" id="3.60.15.10">
    <property type="entry name" value="Ribonuclease Z/Hydroxyacylglutathione hydrolase-like"/>
    <property type="match status" value="1"/>
</dbReference>
<dbReference type="Ensembl" id="ENSCUST00005013109.1">
    <property type="protein sequence ID" value="ENSCUSP00005012593.1"/>
    <property type="gene ID" value="ENSCUSG00005008091.1"/>
</dbReference>
<evidence type="ECO:0000256" key="3">
    <source>
        <dbReference type="ARBA" id="ARBA00011738"/>
    </source>
</evidence>
<dbReference type="Pfam" id="PF00753">
    <property type="entry name" value="Lactamase_B"/>
    <property type="match status" value="1"/>
</dbReference>
<dbReference type="InterPro" id="IPR036866">
    <property type="entry name" value="RibonucZ/Hydroxyglut_hydro"/>
</dbReference>
<dbReference type="CDD" id="cd07711">
    <property type="entry name" value="MBLAC1-like_MBL-fold"/>
    <property type="match status" value="1"/>
</dbReference>
<evidence type="ECO:0000256" key="5">
    <source>
        <dbReference type="ARBA" id="ARBA00032988"/>
    </source>
</evidence>
<evidence type="ECO:0000256" key="8">
    <source>
        <dbReference type="SAM" id="MobiDB-lite"/>
    </source>
</evidence>
<dbReference type="Proteomes" id="UP000694563">
    <property type="component" value="Unassembled WGS sequence"/>
</dbReference>
<reference evidence="10" key="1">
    <citation type="submission" date="2025-08" db="UniProtKB">
        <authorList>
            <consortium name="Ensembl"/>
        </authorList>
    </citation>
    <scope>IDENTIFICATION</scope>
</reference>
<dbReference type="GO" id="GO:0005829">
    <property type="term" value="C:cytosol"/>
    <property type="evidence" value="ECO:0007669"/>
    <property type="project" value="UniProtKB-SubCell"/>
</dbReference>
<sequence>MPRRFLTTPLDSLTIPGPLYSIQILQVGYHTPTPAGPARADGSITLISGGPLTVLVDTGGPWLRDRLPGLLQTHGVTPDAITHVVATHGHSDHVGNLNLFPQATMLVGFDLSRGEGIYLPNGLAQGVPFVLHPGHLEVAPTPGHTRAHVSLVATGTSEGTVVVAGDVFERRGDEREWRALSEEPGEQRRSRRRVLAMADVIVPGHGEPFRVASDSDRGRRGQEEEEEEEEEEEGSGREEEDGGGERGGGGAGDMATALKWDMGTALGTRGQL</sequence>
<dbReference type="SMART" id="SM00849">
    <property type="entry name" value="Lactamase_B"/>
    <property type="match status" value="1"/>
</dbReference>
<evidence type="ECO:0000256" key="4">
    <source>
        <dbReference type="ARBA" id="ARBA00014856"/>
    </source>
</evidence>
<feature type="compositionally biased region" description="Basic and acidic residues" evidence="8">
    <location>
        <begin position="213"/>
        <end position="222"/>
    </location>
</feature>
<accession>A0A8C3Y2J6</accession>
<comment type="catalytic activity">
    <reaction evidence="6">
        <text>a ribonucleotidyl-ribonucleotide-RNA + H2O = a 3'-end ribonucleotide-RNA + a 5'-end 5'-phospho-ribonucleoside-RNA + H(+)</text>
        <dbReference type="Rhea" id="RHEA:68096"/>
        <dbReference type="Rhea" id="RHEA-COMP:15179"/>
        <dbReference type="Rhea" id="RHEA-COMP:17355"/>
        <dbReference type="Rhea" id="RHEA-COMP:17428"/>
        <dbReference type="ChEBI" id="CHEBI:15377"/>
        <dbReference type="ChEBI" id="CHEBI:15378"/>
        <dbReference type="ChEBI" id="CHEBI:74896"/>
        <dbReference type="ChEBI" id="CHEBI:138282"/>
        <dbReference type="ChEBI" id="CHEBI:173118"/>
    </reaction>
    <physiologicalReaction direction="left-to-right" evidence="6">
        <dbReference type="Rhea" id="RHEA:68097"/>
    </physiologicalReaction>
</comment>
<evidence type="ECO:0000313" key="10">
    <source>
        <dbReference type="Ensembl" id="ENSCUSP00005012593.1"/>
    </source>
</evidence>
<dbReference type="AlphaFoldDB" id="A0A8C3Y2J6"/>
<dbReference type="InterPro" id="IPR001279">
    <property type="entry name" value="Metallo-B-lactamas"/>
</dbReference>
<comment type="similarity">
    <text evidence="2">Belongs to the metallo-beta-lactamase superfamily. Glyoxalase II family.</text>
</comment>
<comment type="function">
    <text evidence="7">Endoribonuclease that catalyzes the hydrolysis of histone-coding pre-mRNA 3'-end. Involved in histone pre-mRNA processing during the S-phase of the cell cycle, which is required for entering/progressing through S-phase. Cleaves histone pre-mRNA at a major and a minor cleavage site after the 5'-ACCCA-3' and the 5'-ACCCACA-3' sequence, respectively, and located downstream of the stem-loop. May require the presence of the HDE element located at the histone pre-RNA 3'-end to avoid non-specific cleavage.</text>
</comment>
<feature type="region of interest" description="Disordered" evidence="8">
    <location>
        <begin position="205"/>
        <end position="272"/>
    </location>
</feature>
<feature type="compositionally biased region" description="Acidic residues" evidence="8">
    <location>
        <begin position="223"/>
        <end position="242"/>
    </location>
</feature>
<reference evidence="10" key="2">
    <citation type="submission" date="2025-09" db="UniProtKB">
        <authorList>
            <consortium name="Ensembl"/>
        </authorList>
    </citation>
    <scope>IDENTIFICATION</scope>
</reference>
<evidence type="ECO:0000256" key="6">
    <source>
        <dbReference type="ARBA" id="ARBA00044690"/>
    </source>
</evidence>
<feature type="domain" description="Metallo-beta-lactamase" evidence="9">
    <location>
        <begin position="41"/>
        <end position="205"/>
    </location>
</feature>
<dbReference type="PANTHER" id="PTHR23200:SF48">
    <property type="entry name" value="METALLO-BETA-LACTAMASE DOMAIN-CONTAINING PROTEIN 1"/>
    <property type="match status" value="1"/>
</dbReference>
<name>A0A8C3Y2J6_CATUS</name>
<proteinExistence type="inferred from homology"/>
<comment type="subunit">
    <text evidence="3">Homodimer.</text>
</comment>
<protein>
    <recommendedName>
        <fullName evidence="4">Metallo-beta-lactamase domain-containing protein 1</fullName>
    </recommendedName>
    <alternativeName>
        <fullName evidence="5">Endoribonuclease MBLAC1</fullName>
    </alternativeName>
</protein>
<keyword evidence="11" id="KW-1185">Reference proteome</keyword>
<evidence type="ECO:0000256" key="2">
    <source>
        <dbReference type="ARBA" id="ARBA00006759"/>
    </source>
</evidence>
<dbReference type="PANTHER" id="PTHR23200">
    <property type="entry name" value="METALLO-BETA-LACTAMASE DOMAIN-CONTAINING PROTEIN 1"/>
    <property type="match status" value="1"/>
</dbReference>
<evidence type="ECO:0000259" key="9">
    <source>
        <dbReference type="SMART" id="SM00849"/>
    </source>
</evidence>
<dbReference type="InterPro" id="IPR039344">
    <property type="entry name" value="MBLAC1"/>
</dbReference>
<evidence type="ECO:0000313" key="11">
    <source>
        <dbReference type="Proteomes" id="UP000694563"/>
    </source>
</evidence>
<organism evidence="10 11">
    <name type="scientific">Catharus ustulatus</name>
    <name type="common">Russet-backed thrush</name>
    <name type="synonym">Hylocichla ustulatus</name>
    <dbReference type="NCBI Taxonomy" id="91951"/>
    <lineage>
        <taxon>Eukaryota</taxon>
        <taxon>Metazoa</taxon>
        <taxon>Chordata</taxon>
        <taxon>Craniata</taxon>
        <taxon>Vertebrata</taxon>
        <taxon>Euteleostomi</taxon>
        <taxon>Archelosauria</taxon>
        <taxon>Archosauria</taxon>
        <taxon>Dinosauria</taxon>
        <taxon>Saurischia</taxon>
        <taxon>Theropoda</taxon>
        <taxon>Coelurosauria</taxon>
        <taxon>Aves</taxon>
        <taxon>Neognathae</taxon>
        <taxon>Neoaves</taxon>
        <taxon>Telluraves</taxon>
        <taxon>Australaves</taxon>
        <taxon>Passeriformes</taxon>
        <taxon>Turdidae</taxon>
        <taxon>Catharus</taxon>
    </lineage>
</organism>
<comment type="subcellular location">
    <subcellularLocation>
        <location evidence="1">Cytoplasm</location>
        <location evidence="1">Cytosol</location>
    </subcellularLocation>
</comment>
<evidence type="ECO:0000256" key="1">
    <source>
        <dbReference type="ARBA" id="ARBA00004514"/>
    </source>
</evidence>